<proteinExistence type="predicted"/>
<feature type="signal peptide" evidence="1">
    <location>
        <begin position="1"/>
        <end position="17"/>
    </location>
</feature>
<comment type="caution">
    <text evidence="2">The sequence shown here is derived from an EMBL/GenBank/DDBJ whole genome shotgun (WGS) entry which is preliminary data.</text>
</comment>
<protein>
    <submittedName>
        <fullName evidence="2">Uncharacterized protein</fullName>
    </submittedName>
</protein>
<name>A0ABT6Y7V6_9BACT</name>
<accession>A0ABT6Y7V6</accession>
<dbReference type="Proteomes" id="UP001236507">
    <property type="component" value="Unassembled WGS sequence"/>
</dbReference>
<keyword evidence="3" id="KW-1185">Reference proteome</keyword>
<gene>
    <name evidence="2" type="ORF">QM524_10490</name>
</gene>
<feature type="chain" id="PRO_5046786204" evidence="1">
    <location>
        <begin position="18"/>
        <end position="143"/>
    </location>
</feature>
<sequence length="143" mass="16024">MKTILCAVMLAYPSSMLFGQSTSTLRTPPKQKVETNEVLFPDSSAVVKLFYDNAPAILDSLTRFTFVKANNKVLSLEVNRWKLDYYLATQDAQTCVLDKLTLSKTATDISLKLSDSKAKLKSSKTENWCWRIAVAVGLYFALK</sequence>
<organism evidence="2 3">
    <name type="scientific">Flectobacillus roseus</name>
    <dbReference type="NCBI Taxonomy" id="502259"/>
    <lineage>
        <taxon>Bacteria</taxon>
        <taxon>Pseudomonadati</taxon>
        <taxon>Bacteroidota</taxon>
        <taxon>Cytophagia</taxon>
        <taxon>Cytophagales</taxon>
        <taxon>Flectobacillaceae</taxon>
        <taxon>Flectobacillus</taxon>
    </lineage>
</organism>
<dbReference type="EMBL" id="JASHIF010000008">
    <property type="protein sequence ID" value="MDI9859640.1"/>
    <property type="molecule type" value="Genomic_DNA"/>
</dbReference>
<dbReference type="RefSeq" id="WP_283344544.1">
    <property type="nucleotide sequence ID" value="NZ_JASHIF010000008.1"/>
</dbReference>
<keyword evidence="1" id="KW-0732">Signal</keyword>
<reference evidence="2 3" key="1">
    <citation type="submission" date="2023-05" db="EMBL/GenBank/DDBJ databases">
        <title>Novel species of genus Flectobacillus isolated from stream in China.</title>
        <authorList>
            <person name="Lu H."/>
        </authorList>
    </citation>
    <scope>NUCLEOTIDE SEQUENCE [LARGE SCALE GENOMIC DNA]</scope>
    <source>
        <strain evidence="2 3">KCTC 42575</strain>
    </source>
</reference>
<evidence type="ECO:0000313" key="3">
    <source>
        <dbReference type="Proteomes" id="UP001236507"/>
    </source>
</evidence>
<evidence type="ECO:0000313" key="2">
    <source>
        <dbReference type="EMBL" id="MDI9859640.1"/>
    </source>
</evidence>
<evidence type="ECO:0000256" key="1">
    <source>
        <dbReference type="SAM" id="SignalP"/>
    </source>
</evidence>